<dbReference type="GO" id="GO:0033013">
    <property type="term" value="P:tetrapyrrole metabolic process"/>
    <property type="evidence" value="ECO:0007669"/>
    <property type="project" value="UniProtKB-ARBA"/>
</dbReference>
<keyword evidence="5 6" id="KW-0472">Membrane</keyword>
<dbReference type="InterPro" id="IPR038330">
    <property type="entry name" value="TspO/MBR-related_sf"/>
</dbReference>
<feature type="transmembrane region" description="Helical" evidence="6">
    <location>
        <begin position="114"/>
        <end position="133"/>
    </location>
</feature>
<proteinExistence type="inferred from homology"/>
<accession>A0A9J6CBP8</accession>
<keyword evidence="3 6" id="KW-0812">Transmembrane</keyword>
<sequence>MPISSCFEKPAVQIATAILIPNLGGWISGIQTKKQIKGWYETLVLPKCRPPNWVFPIAWTSLYTTMGYASYIVWKQGHGFDGPAHFPLILYGAQLALNFAWTPIFFVKHELKWSFVEIIALTATAAATGISFYKIDKTAGLLFVPYLAWLSFASYLNHSIWKNNTPAIEDKKPEAVKEK</sequence>
<dbReference type="Pfam" id="PF03073">
    <property type="entry name" value="TspO_MBR"/>
    <property type="match status" value="1"/>
</dbReference>
<dbReference type="Gene3D" id="1.20.1260.100">
    <property type="entry name" value="TspO/MBR protein"/>
    <property type="match status" value="1"/>
</dbReference>
<dbReference type="PANTHER" id="PTHR10057">
    <property type="entry name" value="PERIPHERAL-TYPE BENZODIAZEPINE RECEPTOR"/>
    <property type="match status" value="1"/>
</dbReference>
<comment type="similarity">
    <text evidence="2">Belongs to the TspO/BZRP family.</text>
</comment>
<feature type="transmembrane region" description="Helical" evidence="6">
    <location>
        <begin position="53"/>
        <end position="74"/>
    </location>
</feature>
<name>A0A9J6CBP8_POLVA</name>
<protein>
    <recommendedName>
        <fullName evidence="9">Translocator protein</fullName>
    </recommendedName>
</protein>
<keyword evidence="4 6" id="KW-1133">Transmembrane helix</keyword>
<dbReference type="PIRSF" id="PIRSF005859">
    <property type="entry name" value="PBR"/>
    <property type="match status" value="1"/>
</dbReference>
<dbReference type="Proteomes" id="UP001107558">
    <property type="component" value="Chromosome 2"/>
</dbReference>
<feature type="transmembrane region" description="Helical" evidence="6">
    <location>
        <begin position="12"/>
        <end position="32"/>
    </location>
</feature>
<dbReference type="OrthoDB" id="8841220at2759"/>
<evidence type="ECO:0000256" key="2">
    <source>
        <dbReference type="ARBA" id="ARBA00007524"/>
    </source>
</evidence>
<dbReference type="GO" id="GO:0005741">
    <property type="term" value="C:mitochondrial outer membrane"/>
    <property type="evidence" value="ECO:0007669"/>
    <property type="project" value="TreeGrafter"/>
</dbReference>
<gene>
    <name evidence="7" type="ORF">PVAND_008913</name>
</gene>
<comment type="caution">
    <text evidence="7">The sequence shown here is derived from an EMBL/GenBank/DDBJ whole genome shotgun (WGS) entry which is preliminary data.</text>
</comment>
<evidence type="ECO:0000256" key="6">
    <source>
        <dbReference type="SAM" id="Phobius"/>
    </source>
</evidence>
<evidence type="ECO:0000313" key="8">
    <source>
        <dbReference type="Proteomes" id="UP001107558"/>
    </source>
</evidence>
<evidence type="ECO:0000256" key="4">
    <source>
        <dbReference type="ARBA" id="ARBA00022989"/>
    </source>
</evidence>
<evidence type="ECO:0000256" key="3">
    <source>
        <dbReference type="ARBA" id="ARBA00022692"/>
    </source>
</evidence>
<evidence type="ECO:0000256" key="5">
    <source>
        <dbReference type="ARBA" id="ARBA00023136"/>
    </source>
</evidence>
<dbReference type="AlphaFoldDB" id="A0A9J6CBP8"/>
<evidence type="ECO:0000313" key="7">
    <source>
        <dbReference type="EMBL" id="KAG5679341.1"/>
    </source>
</evidence>
<evidence type="ECO:0000256" key="1">
    <source>
        <dbReference type="ARBA" id="ARBA00004141"/>
    </source>
</evidence>
<dbReference type="CDD" id="cd15904">
    <property type="entry name" value="TSPO_MBR"/>
    <property type="match status" value="1"/>
</dbReference>
<evidence type="ECO:0008006" key="9">
    <source>
        <dbReference type="Google" id="ProtNLM"/>
    </source>
</evidence>
<keyword evidence="8" id="KW-1185">Reference proteome</keyword>
<reference evidence="7" key="1">
    <citation type="submission" date="2021-03" db="EMBL/GenBank/DDBJ databases">
        <title>Chromosome level genome of the anhydrobiotic midge Polypedilum vanderplanki.</title>
        <authorList>
            <person name="Yoshida Y."/>
            <person name="Kikawada T."/>
            <person name="Gusev O."/>
        </authorList>
    </citation>
    <scope>NUCLEOTIDE SEQUENCE</scope>
    <source>
        <strain evidence="7">NIAS01</strain>
        <tissue evidence="7">Whole body or cell culture</tissue>
    </source>
</reference>
<dbReference type="EMBL" id="JADBJN010000002">
    <property type="protein sequence ID" value="KAG5679341.1"/>
    <property type="molecule type" value="Genomic_DNA"/>
</dbReference>
<organism evidence="7 8">
    <name type="scientific">Polypedilum vanderplanki</name>
    <name type="common">Sleeping chironomid midge</name>
    <dbReference type="NCBI Taxonomy" id="319348"/>
    <lineage>
        <taxon>Eukaryota</taxon>
        <taxon>Metazoa</taxon>
        <taxon>Ecdysozoa</taxon>
        <taxon>Arthropoda</taxon>
        <taxon>Hexapoda</taxon>
        <taxon>Insecta</taxon>
        <taxon>Pterygota</taxon>
        <taxon>Neoptera</taxon>
        <taxon>Endopterygota</taxon>
        <taxon>Diptera</taxon>
        <taxon>Nematocera</taxon>
        <taxon>Chironomoidea</taxon>
        <taxon>Chironomidae</taxon>
        <taxon>Chironominae</taxon>
        <taxon>Polypedilum</taxon>
        <taxon>Polypedilum</taxon>
    </lineage>
</organism>
<dbReference type="PANTHER" id="PTHR10057:SF0">
    <property type="entry name" value="TRANSLOCATOR PROTEIN"/>
    <property type="match status" value="1"/>
</dbReference>
<feature type="transmembrane region" description="Helical" evidence="6">
    <location>
        <begin position="86"/>
        <end position="107"/>
    </location>
</feature>
<comment type="subcellular location">
    <subcellularLocation>
        <location evidence="1">Membrane</location>
        <topology evidence="1">Multi-pass membrane protein</topology>
    </subcellularLocation>
</comment>
<dbReference type="FunFam" id="1.20.1260.100:FF:000001">
    <property type="entry name" value="translocator protein 2"/>
    <property type="match status" value="1"/>
</dbReference>
<dbReference type="InterPro" id="IPR004307">
    <property type="entry name" value="TspO_MBR"/>
</dbReference>
<feature type="transmembrane region" description="Helical" evidence="6">
    <location>
        <begin position="139"/>
        <end position="156"/>
    </location>
</feature>